<reference evidence="7 8" key="1">
    <citation type="submission" date="2015-07" db="EMBL/GenBank/DDBJ databases">
        <title>Genome sequencing of Kibdelosporangium phytohabitans.</title>
        <authorList>
            <person name="Qin S."/>
            <person name="Xing K."/>
        </authorList>
    </citation>
    <scope>NUCLEOTIDE SEQUENCE [LARGE SCALE GENOMIC DNA]</scope>
    <source>
        <strain evidence="7 8">KLBMP1111</strain>
    </source>
</reference>
<dbReference type="SUPFAM" id="SSF48452">
    <property type="entry name" value="TPR-like"/>
    <property type="match status" value="2"/>
</dbReference>
<dbReference type="InterPro" id="IPR011990">
    <property type="entry name" value="TPR-like_helical_dom_sf"/>
</dbReference>
<proteinExistence type="inferred from homology"/>
<dbReference type="OrthoDB" id="3885120at2"/>
<dbReference type="STRING" id="860235.AOZ06_30185"/>
<keyword evidence="2" id="KW-0963">Cytoplasm</keyword>
<feature type="chain" id="PRO_5006035930" description="Tetratricopeptide repeat protein" evidence="6">
    <location>
        <begin position="32"/>
        <end position="496"/>
    </location>
</feature>
<evidence type="ECO:0000256" key="2">
    <source>
        <dbReference type="ARBA" id="ARBA00022490"/>
    </source>
</evidence>
<organism evidence="7 8">
    <name type="scientific">Kibdelosporangium phytohabitans</name>
    <dbReference type="NCBI Taxonomy" id="860235"/>
    <lineage>
        <taxon>Bacteria</taxon>
        <taxon>Bacillati</taxon>
        <taxon>Actinomycetota</taxon>
        <taxon>Actinomycetes</taxon>
        <taxon>Pseudonocardiales</taxon>
        <taxon>Pseudonocardiaceae</taxon>
        <taxon>Kibdelosporangium</taxon>
    </lineage>
</organism>
<keyword evidence="3" id="KW-0677">Repeat</keyword>
<comment type="subcellular location">
    <subcellularLocation>
        <location evidence="1">Cytoplasm</location>
    </subcellularLocation>
</comment>
<evidence type="ECO:0000313" key="8">
    <source>
        <dbReference type="Proteomes" id="UP000063699"/>
    </source>
</evidence>
<evidence type="ECO:0000313" key="7">
    <source>
        <dbReference type="EMBL" id="ALG10598.1"/>
    </source>
</evidence>
<protein>
    <recommendedName>
        <fullName evidence="9">Tetratricopeptide repeat protein</fullName>
    </recommendedName>
</protein>
<evidence type="ECO:0000256" key="4">
    <source>
        <dbReference type="ARBA" id="ARBA00022803"/>
    </source>
</evidence>
<dbReference type="InterPro" id="IPR028994">
    <property type="entry name" value="Integrin_alpha_N"/>
</dbReference>
<dbReference type="EMBL" id="CP012752">
    <property type="protein sequence ID" value="ALG10598.1"/>
    <property type="molecule type" value="Genomic_DNA"/>
</dbReference>
<evidence type="ECO:0008006" key="9">
    <source>
        <dbReference type="Google" id="ProtNLM"/>
    </source>
</evidence>
<dbReference type="Proteomes" id="UP000063699">
    <property type="component" value="Chromosome"/>
</dbReference>
<evidence type="ECO:0000256" key="6">
    <source>
        <dbReference type="SAM" id="SignalP"/>
    </source>
</evidence>
<dbReference type="RefSeq" id="WP_054292501.1">
    <property type="nucleotide sequence ID" value="NZ_CP012752.1"/>
</dbReference>
<sequence length="496" mass="52541">MHASLSRRFTASLIAATIGAGGVLAGLPVSAAPAAADPAPIPVTADYDGDGKPDKAEWRPADGTWVITPASGGPVITQQFGQAGDLPVPGDYQGDAKIELGVVRAGGVLRARAVTGGAVQEHPWATAAYRPVDGDVPRVLNLAKAASELANRLHSGHRFGEATEASKVARDLYRKVAEHEPSHLAGWGTAALALGSNLSLTGQHQEGIIATYEGVEVFHQLGDQARLAAAYEALAGVFHRAFRFNEAVTPSRKAHDIYERLGLKVDQIRAAFALGGNLSLSGRHKEAILYGKRAVEVATAINDQQKLAEAYFQLADRYHYASQFADAAKASEESVKLYRALVVTKPGLRGDLGRALIQWGGNLALSGDRAKAVEVTKEAVEVYGQAGDRVGQAGAYDALVQRLLEAGRAAEAVDPAQRARQIYGDLLTVNRAQFLPGWSNAALVLGQTLASLGRGAEAKPHAQEAVDGFKEVVRDNPTVELYRARLKAAEDLLARL</sequence>
<keyword evidence="8" id="KW-1185">Reference proteome</keyword>
<evidence type="ECO:0000256" key="3">
    <source>
        <dbReference type="ARBA" id="ARBA00022737"/>
    </source>
</evidence>
<dbReference type="Pfam" id="PF13424">
    <property type="entry name" value="TPR_12"/>
    <property type="match status" value="1"/>
</dbReference>
<dbReference type="AlphaFoldDB" id="A0A0N9I7J4"/>
<keyword evidence="6" id="KW-0732">Signal</keyword>
<name>A0A0N9I7J4_9PSEU</name>
<dbReference type="PANTHER" id="PTHR46630:SF1">
    <property type="entry name" value="TETRATRICOPEPTIDE REPEAT PROTEIN 29"/>
    <property type="match status" value="1"/>
</dbReference>
<comment type="similarity">
    <text evidence="5">Belongs to the Rap family.</text>
</comment>
<feature type="signal peptide" evidence="6">
    <location>
        <begin position="1"/>
        <end position="31"/>
    </location>
</feature>
<accession>A0A0N9I7J4</accession>
<dbReference type="Gene3D" id="1.25.40.10">
    <property type="entry name" value="Tetratricopeptide repeat domain"/>
    <property type="match status" value="1"/>
</dbReference>
<dbReference type="SUPFAM" id="SSF69318">
    <property type="entry name" value="Integrin alpha N-terminal domain"/>
    <property type="match status" value="1"/>
</dbReference>
<dbReference type="GO" id="GO:0005737">
    <property type="term" value="C:cytoplasm"/>
    <property type="evidence" value="ECO:0007669"/>
    <property type="project" value="UniProtKB-SubCell"/>
</dbReference>
<dbReference type="InterPro" id="IPR051476">
    <property type="entry name" value="Bac_ResReg_Asp_Phosphatase"/>
</dbReference>
<evidence type="ECO:0000256" key="1">
    <source>
        <dbReference type="ARBA" id="ARBA00004496"/>
    </source>
</evidence>
<dbReference type="KEGG" id="kphy:AOZ06_30185"/>
<dbReference type="PANTHER" id="PTHR46630">
    <property type="entry name" value="TETRATRICOPEPTIDE REPEAT PROTEIN 29"/>
    <property type="match status" value="1"/>
</dbReference>
<gene>
    <name evidence="7" type="ORF">AOZ06_30185</name>
</gene>
<evidence type="ECO:0000256" key="5">
    <source>
        <dbReference type="ARBA" id="ARBA00038253"/>
    </source>
</evidence>
<keyword evidence="4" id="KW-0802">TPR repeat</keyword>